<keyword evidence="3" id="KW-1185">Reference proteome</keyword>
<reference evidence="2" key="1">
    <citation type="submission" date="2021-02" db="EMBL/GenBank/DDBJ databases">
        <title>Genome sequence Cadophora malorum strain M34.</title>
        <authorList>
            <person name="Stefanovic E."/>
            <person name="Vu D."/>
            <person name="Scully C."/>
            <person name="Dijksterhuis J."/>
            <person name="Roader J."/>
            <person name="Houbraken J."/>
        </authorList>
    </citation>
    <scope>NUCLEOTIDE SEQUENCE</scope>
    <source>
        <strain evidence="2">M34</strain>
    </source>
</reference>
<dbReference type="Pfam" id="PF11905">
    <property type="entry name" value="DUF3425"/>
    <property type="match status" value="1"/>
</dbReference>
<gene>
    <name evidence="2" type="ORF">IFR04_004678</name>
</gene>
<protein>
    <recommendedName>
        <fullName evidence="4">BZIP domain-containing protein</fullName>
    </recommendedName>
</protein>
<name>A0A8H7WCB6_9HELO</name>
<dbReference type="OrthoDB" id="5973539at2759"/>
<organism evidence="2 3">
    <name type="scientific">Cadophora malorum</name>
    <dbReference type="NCBI Taxonomy" id="108018"/>
    <lineage>
        <taxon>Eukaryota</taxon>
        <taxon>Fungi</taxon>
        <taxon>Dikarya</taxon>
        <taxon>Ascomycota</taxon>
        <taxon>Pezizomycotina</taxon>
        <taxon>Leotiomycetes</taxon>
        <taxon>Helotiales</taxon>
        <taxon>Ploettnerulaceae</taxon>
        <taxon>Cadophora</taxon>
    </lineage>
</organism>
<proteinExistence type="predicted"/>
<dbReference type="AlphaFoldDB" id="A0A8H7WCB6"/>
<feature type="region of interest" description="Disordered" evidence="1">
    <location>
        <begin position="1"/>
        <end position="89"/>
    </location>
</feature>
<accession>A0A8H7WCB6</accession>
<dbReference type="PANTHER" id="PTHR38116">
    <property type="entry name" value="CHROMOSOME 7, WHOLE GENOME SHOTGUN SEQUENCE"/>
    <property type="match status" value="1"/>
</dbReference>
<evidence type="ECO:0000256" key="1">
    <source>
        <dbReference type="SAM" id="MobiDB-lite"/>
    </source>
</evidence>
<comment type="caution">
    <text evidence="2">The sequence shown here is derived from an EMBL/GenBank/DDBJ whole genome shotgun (WGS) entry which is preliminary data.</text>
</comment>
<evidence type="ECO:0000313" key="3">
    <source>
        <dbReference type="Proteomes" id="UP000664132"/>
    </source>
</evidence>
<evidence type="ECO:0008006" key="4">
    <source>
        <dbReference type="Google" id="ProtNLM"/>
    </source>
</evidence>
<dbReference type="InterPro" id="IPR021833">
    <property type="entry name" value="DUF3425"/>
</dbReference>
<sequence length="268" mass="30444">MGGRKTDQTDVPAPEDPDRKRVLNVLAQRRYRQRQRNRLAELEKKARLPSTEKDGQDSRSISPQSESREEEGIDKLPADIGVGTLTGHADAEDGTQCQFQFPSDATLEVPELKVVDVIHDIAVLLQCEDTIRNIKSIRTFTSTTCPSGHPLPTTFLPTHEQKRIPHHPVLDLLPWPPVRSKLIRVFNRSPNIRPPVARDPLAMMTLLNNMETPEDGLRVNGRDGYEADNWEVGQRFFANWWWALECEIVERSSALRVLRGKESLFVEG</sequence>
<evidence type="ECO:0000313" key="2">
    <source>
        <dbReference type="EMBL" id="KAG4422172.1"/>
    </source>
</evidence>
<dbReference type="PANTHER" id="PTHR38116:SF9">
    <property type="entry name" value="BZIP DOMAIN-CONTAINING PROTEIN"/>
    <property type="match status" value="1"/>
</dbReference>
<dbReference type="EMBL" id="JAFJYH010000053">
    <property type="protein sequence ID" value="KAG4422172.1"/>
    <property type="molecule type" value="Genomic_DNA"/>
</dbReference>
<feature type="compositionally biased region" description="Basic and acidic residues" evidence="1">
    <location>
        <begin position="38"/>
        <end position="57"/>
    </location>
</feature>
<dbReference type="Proteomes" id="UP000664132">
    <property type="component" value="Unassembled WGS sequence"/>
</dbReference>